<evidence type="ECO:0000256" key="10">
    <source>
        <dbReference type="SAM" id="SignalP"/>
    </source>
</evidence>
<dbReference type="GO" id="GO:0046558">
    <property type="term" value="F:arabinan endo-1,5-alpha-L-arabinosidase activity"/>
    <property type="evidence" value="ECO:0007669"/>
    <property type="project" value="UniProtKB-EC"/>
</dbReference>
<dbReference type="CDD" id="cd18831">
    <property type="entry name" value="GH43_AnAbnA-like"/>
    <property type="match status" value="1"/>
</dbReference>
<evidence type="ECO:0000256" key="8">
    <source>
        <dbReference type="PIRSR" id="PIRSR606710-1"/>
    </source>
</evidence>
<feature type="site" description="Important for catalytic activity, responsible for pKa modulation of the active site Glu and correct orientation of both the proton donor and substrate" evidence="9">
    <location>
        <position position="155"/>
    </location>
</feature>
<comment type="pathway">
    <text evidence="2 7">Glycan metabolism; L-arabinan degradation.</text>
</comment>
<feature type="active site" description="Proton acceptor" evidence="8">
    <location>
        <position position="40"/>
    </location>
</feature>
<dbReference type="SUPFAM" id="SSF75005">
    <property type="entry name" value="Arabinanase/levansucrase/invertase"/>
    <property type="match status" value="1"/>
</dbReference>
<dbReference type="PIRSF" id="PIRSF026534">
    <property type="entry name" value="Endo_alpha-L-arabinosidase"/>
    <property type="match status" value="1"/>
</dbReference>
<keyword evidence="10" id="KW-0732">Signal</keyword>
<evidence type="ECO:0000256" key="2">
    <source>
        <dbReference type="ARBA" id="ARBA00004834"/>
    </source>
</evidence>
<evidence type="ECO:0000256" key="7">
    <source>
        <dbReference type="PIRNR" id="PIRNR026534"/>
    </source>
</evidence>
<feature type="signal peptide" evidence="10">
    <location>
        <begin position="1"/>
        <end position="24"/>
    </location>
</feature>
<keyword evidence="12" id="KW-1185">Reference proteome</keyword>
<feature type="chain" id="PRO_5043009562" description="Arabinan endo-1,5-alpha-L-arabinosidase" evidence="10">
    <location>
        <begin position="25"/>
        <end position="329"/>
    </location>
</feature>
<comment type="similarity">
    <text evidence="3 7">Belongs to the glycosyl hydrolase 43 family.</text>
</comment>
<comment type="catalytic activity">
    <reaction evidence="1 7">
        <text>Endohydrolysis of (1-&gt;5)-alpha-arabinofuranosidic linkages in (1-&gt;5)-arabinans.</text>
        <dbReference type="EC" id="3.2.1.99"/>
    </reaction>
</comment>
<dbReference type="InterPro" id="IPR023296">
    <property type="entry name" value="Glyco_hydro_beta-prop_sf"/>
</dbReference>
<dbReference type="PANTHER" id="PTHR43301">
    <property type="entry name" value="ARABINAN ENDO-1,5-ALPHA-L-ARABINOSIDASE"/>
    <property type="match status" value="1"/>
</dbReference>
<dbReference type="Pfam" id="PF04616">
    <property type="entry name" value="Glyco_hydro_43"/>
    <property type="match status" value="1"/>
</dbReference>
<protein>
    <recommendedName>
        <fullName evidence="4 7">Arabinan endo-1,5-alpha-L-arabinosidase</fullName>
        <ecNumber evidence="4 7">3.2.1.99</ecNumber>
    </recommendedName>
</protein>
<name>A0AAN9U3Y3_9PEZI</name>
<dbReference type="EC" id="3.2.1.99" evidence="4 7"/>
<organism evidence="11 12">
    <name type="scientific">Cytospora paraplurivora</name>
    <dbReference type="NCBI Taxonomy" id="2898453"/>
    <lineage>
        <taxon>Eukaryota</taxon>
        <taxon>Fungi</taxon>
        <taxon>Dikarya</taxon>
        <taxon>Ascomycota</taxon>
        <taxon>Pezizomycotina</taxon>
        <taxon>Sordariomycetes</taxon>
        <taxon>Sordariomycetidae</taxon>
        <taxon>Diaporthales</taxon>
        <taxon>Cytosporaceae</taxon>
        <taxon>Cytospora</taxon>
    </lineage>
</organism>
<evidence type="ECO:0000256" key="4">
    <source>
        <dbReference type="ARBA" id="ARBA00012586"/>
    </source>
</evidence>
<accession>A0AAN9U3Y3</accession>
<dbReference type="EMBL" id="JAJSPL020000026">
    <property type="protein sequence ID" value="KAK7738365.1"/>
    <property type="molecule type" value="Genomic_DNA"/>
</dbReference>
<evidence type="ECO:0000313" key="12">
    <source>
        <dbReference type="Proteomes" id="UP001320245"/>
    </source>
</evidence>
<comment type="caution">
    <text evidence="11">The sequence shown here is derived from an EMBL/GenBank/DDBJ whole genome shotgun (WGS) entry which is preliminary data.</text>
</comment>
<dbReference type="GO" id="GO:0005975">
    <property type="term" value="P:carbohydrate metabolic process"/>
    <property type="evidence" value="ECO:0007669"/>
    <property type="project" value="InterPro"/>
</dbReference>
<evidence type="ECO:0000256" key="1">
    <source>
        <dbReference type="ARBA" id="ARBA00000375"/>
    </source>
</evidence>
<dbReference type="PANTHER" id="PTHR43301:SF3">
    <property type="entry name" value="ARABINAN ENDO-1,5-ALPHA-L-ARABINOSIDASE A-RELATED"/>
    <property type="match status" value="1"/>
</dbReference>
<evidence type="ECO:0000256" key="6">
    <source>
        <dbReference type="ARBA" id="ARBA00023295"/>
    </source>
</evidence>
<dbReference type="InterPro" id="IPR006710">
    <property type="entry name" value="Glyco_hydro_43"/>
</dbReference>
<gene>
    <name evidence="11" type="ORF">SLS53_006176</name>
</gene>
<dbReference type="InterPro" id="IPR050727">
    <property type="entry name" value="GH43_arabinanases"/>
</dbReference>
<keyword evidence="5 7" id="KW-0378">Hydrolase</keyword>
<dbReference type="AlphaFoldDB" id="A0AAN9U3Y3"/>
<evidence type="ECO:0000256" key="9">
    <source>
        <dbReference type="PIRSR" id="PIRSR606710-2"/>
    </source>
</evidence>
<feature type="active site" description="Proton donor" evidence="8">
    <location>
        <position position="206"/>
    </location>
</feature>
<dbReference type="Gene3D" id="2.115.10.20">
    <property type="entry name" value="Glycosyl hydrolase domain, family 43"/>
    <property type="match status" value="1"/>
</dbReference>
<keyword evidence="6 7" id="KW-0326">Glycosidase</keyword>
<evidence type="ECO:0000256" key="5">
    <source>
        <dbReference type="ARBA" id="ARBA00022801"/>
    </source>
</evidence>
<evidence type="ECO:0000313" key="11">
    <source>
        <dbReference type="EMBL" id="KAK7738365.1"/>
    </source>
</evidence>
<dbReference type="InterPro" id="IPR016840">
    <property type="entry name" value="Glyco_hydro_43_endo_a_Ara-ase"/>
</dbReference>
<reference evidence="11 12" key="1">
    <citation type="journal article" date="2023" name="PLoS ONE">
        <title>Cytospora paraplurivora sp. nov. isolated from orchards with fruit tree decline syndrome in Ontario, Canada.</title>
        <authorList>
            <person name="Ilyukhin E."/>
            <person name="Nguyen H.D.T."/>
            <person name="Castle A.J."/>
            <person name="Ellouze W."/>
        </authorList>
    </citation>
    <scope>NUCLEOTIDE SEQUENCE [LARGE SCALE GENOMIC DNA]</scope>
    <source>
        <strain evidence="11 12">FDS-564</strain>
    </source>
</reference>
<proteinExistence type="inferred from homology"/>
<evidence type="ECO:0000256" key="3">
    <source>
        <dbReference type="ARBA" id="ARBA00009865"/>
    </source>
</evidence>
<sequence length="329" mass="35403">MFTLSNMARGLAALTLAALPAVQASYPSPGSCTGSCWAHDPALIKRTSDGTYFRFNTGSEIGIYKSDSLEGEWTYEGSAIEGGSSIDLTGNTDLWAPDVHYIDGTYYLYYAVSSFGSQASAIGYATSTTLEYGSWTDHGSTGIVSSSGKKYNAIDPNLIEADSTYYMNFGSFWNDIFQVEMENPKKSAGGSSYNIAYNASGTHALEGSYVYYRSPYYYLFFSSGICCNYDTDKPAQGQEYHIAVCRSSSVSGPYVDADGTACLESGGTTVLASHGKIYGPGGQGVYADTAEDGAILYYHYANTADGLADADYLFGWNKISWSTGWPVLE</sequence>
<dbReference type="Proteomes" id="UP001320245">
    <property type="component" value="Unassembled WGS sequence"/>
</dbReference>